<organism evidence="1 2">
    <name type="scientific">Azonexus hydrophilus</name>
    <dbReference type="NCBI Taxonomy" id="418702"/>
    <lineage>
        <taxon>Bacteria</taxon>
        <taxon>Pseudomonadati</taxon>
        <taxon>Pseudomonadota</taxon>
        <taxon>Betaproteobacteria</taxon>
        <taxon>Rhodocyclales</taxon>
        <taxon>Azonexaceae</taxon>
        <taxon>Azonexus</taxon>
    </lineage>
</organism>
<name>A0ABZ2XNJ2_9RHOO</name>
<dbReference type="EMBL" id="CP151407">
    <property type="protein sequence ID" value="WZJ23497.1"/>
    <property type="molecule type" value="Genomic_DNA"/>
</dbReference>
<protein>
    <submittedName>
        <fullName evidence="1">Uncharacterized protein</fullName>
    </submittedName>
</protein>
<reference evidence="1 2" key="1">
    <citation type="submission" date="2024-04" db="EMBL/GenBank/DDBJ databases">
        <title>Dissimilatory iodate-reducing microorganisms contribute to the enrichment of iodine in groundwater.</title>
        <authorList>
            <person name="Jiang Z."/>
        </authorList>
    </citation>
    <scope>NUCLEOTIDE SEQUENCE [LARGE SCALE GENOMIC DNA]</scope>
    <source>
        <strain evidence="1 2">NCP973</strain>
        <plasmid evidence="1 2">unnamed1</plasmid>
    </source>
</reference>
<evidence type="ECO:0000313" key="2">
    <source>
        <dbReference type="Proteomes" id="UP001479520"/>
    </source>
</evidence>
<gene>
    <name evidence="1" type="ORF">AADV58_17220</name>
</gene>
<keyword evidence="1" id="KW-0614">Plasmid</keyword>
<geneLocation type="plasmid" evidence="1 2">
    <name>unnamed1</name>
</geneLocation>
<dbReference type="Proteomes" id="UP001479520">
    <property type="component" value="Plasmid unnamed1"/>
</dbReference>
<accession>A0ABZ2XNJ2</accession>
<proteinExistence type="predicted"/>
<sequence>MTPDAVVLNRIYSNEQNCDEFVSPEQSLKISLTRIERRGFAKAVFLCRPNIEVAARNLAKVISHLFPSVNEEGFLLDEALKAACEAYEEAAACAASDAESMTAFFKAMLEVVVEQLPQWRVHAVMPNGSTIACPPCISIFDWIKKRQAERVVYTKHGVRVSQEERQALRIMLTSALLSFADIVHLQQGQGKTT</sequence>
<dbReference type="RefSeq" id="WP_341744809.1">
    <property type="nucleotide sequence ID" value="NZ_CP151407.1"/>
</dbReference>
<evidence type="ECO:0000313" key="1">
    <source>
        <dbReference type="EMBL" id="WZJ23497.1"/>
    </source>
</evidence>
<keyword evidence="2" id="KW-1185">Reference proteome</keyword>